<proteinExistence type="predicted"/>
<dbReference type="AlphaFoldDB" id="A0A1Y6BAA3"/>
<dbReference type="InterPro" id="IPR016980">
    <property type="entry name" value="S-AdoMet-dep_MeTrfase_Alr7345"/>
</dbReference>
<protein>
    <submittedName>
        <fullName evidence="2">Predicted methyltransferase</fullName>
    </submittedName>
</protein>
<dbReference type="RefSeq" id="WP_132316095.1">
    <property type="nucleotide sequence ID" value="NZ_FWZT01000003.1"/>
</dbReference>
<dbReference type="InterPro" id="IPR029063">
    <property type="entry name" value="SAM-dependent_MTases_sf"/>
</dbReference>
<evidence type="ECO:0000256" key="1">
    <source>
        <dbReference type="SAM" id="SignalP"/>
    </source>
</evidence>
<gene>
    <name evidence="2" type="ORF">SAMN06296036_103156</name>
</gene>
<dbReference type="GO" id="GO:0008168">
    <property type="term" value="F:methyltransferase activity"/>
    <property type="evidence" value="ECO:0007669"/>
    <property type="project" value="UniProtKB-KW"/>
</dbReference>
<dbReference type="STRING" id="1513793.SAMN06296036_103156"/>
<dbReference type="EMBL" id="FWZT01000003">
    <property type="protein sequence ID" value="SMF01074.1"/>
    <property type="molecule type" value="Genomic_DNA"/>
</dbReference>
<evidence type="ECO:0000313" key="2">
    <source>
        <dbReference type="EMBL" id="SMF01074.1"/>
    </source>
</evidence>
<dbReference type="Gene3D" id="3.40.50.150">
    <property type="entry name" value="Vaccinia Virus protein VP39"/>
    <property type="match status" value="1"/>
</dbReference>
<organism evidence="2 3">
    <name type="scientific">Pseudobacteriovorax antillogorgiicola</name>
    <dbReference type="NCBI Taxonomy" id="1513793"/>
    <lineage>
        <taxon>Bacteria</taxon>
        <taxon>Pseudomonadati</taxon>
        <taxon>Bdellovibrionota</taxon>
        <taxon>Oligoflexia</taxon>
        <taxon>Oligoflexales</taxon>
        <taxon>Pseudobacteriovoracaceae</taxon>
        <taxon>Pseudobacteriovorax</taxon>
    </lineage>
</organism>
<keyword evidence="1" id="KW-0732">Signal</keyword>
<sequence length="278" mass="30994">MKIFGLLSILLSSQFLACATTNSGKLSSDDRVELKKAVESDSRTNRHMARDIYRNPQKTLEFFGIKPGMTVVEIWPGSGYYAEILAPYLKVEGRYIAAGFNSESEVSYYRNGSQKFKDLVASRSDDFGSRVTINDFEPPVKNQIAEPNSVDAVLTFRNVHNWMGRDGLDAAFEAFYTALKPGGVLGVVEHRASSEKAQDPKAKSGYVREDFVIEVAKKAGFKLEASSEVNANPKDVRDYPKGVWTLPPSLALRDEDRQKYVAIGESDRMTLKFVKPKS</sequence>
<dbReference type="Proteomes" id="UP000192907">
    <property type="component" value="Unassembled WGS sequence"/>
</dbReference>
<keyword evidence="2" id="KW-0489">Methyltransferase</keyword>
<keyword evidence="3" id="KW-1185">Reference proteome</keyword>
<dbReference type="OrthoDB" id="9342567at2"/>
<reference evidence="3" key="1">
    <citation type="submission" date="2017-04" db="EMBL/GenBank/DDBJ databases">
        <authorList>
            <person name="Varghese N."/>
            <person name="Submissions S."/>
        </authorList>
    </citation>
    <scope>NUCLEOTIDE SEQUENCE [LARGE SCALE GENOMIC DNA]</scope>
    <source>
        <strain evidence="3">RKEM611</strain>
    </source>
</reference>
<dbReference type="SUPFAM" id="SSF53335">
    <property type="entry name" value="S-adenosyl-L-methionine-dependent methyltransferases"/>
    <property type="match status" value="1"/>
</dbReference>
<evidence type="ECO:0000313" key="3">
    <source>
        <dbReference type="Proteomes" id="UP000192907"/>
    </source>
</evidence>
<accession>A0A1Y6BAA3</accession>
<keyword evidence="2" id="KW-0808">Transferase</keyword>
<feature type="chain" id="PRO_5010994475" evidence="1">
    <location>
        <begin position="18"/>
        <end position="278"/>
    </location>
</feature>
<feature type="signal peptide" evidence="1">
    <location>
        <begin position="1"/>
        <end position="17"/>
    </location>
</feature>
<name>A0A1Y6BAA3_9BACT</name>
<dbReference type="PIRSF" id="PIRSF031679">
    <property type="entry name" value="Mtase_Alr7345_prd"/>
    <property type="match status" value="1"/>
</dbReference>
<dbReference type="GO" id="GO:0032259">
    <property type="term" value="P:methylation"/>
    <property type="evidence" value="ECO:0007669"/>
    <property type="project" value="UniProtKB-KW"/>
</dbReference>